<feature type="domain" description="UPF0261" evidence="2">
    <location>
        <begin position="186"/>
        <end position="402"/>
    </location>
</feature>
<protein>
    <submittedName>
        <fullName evidence="3">Tm-1-like ATP-binding domain-containing protein</fullName>
    </submittedName>
</protein>
<dbReference type="InterPro" id="IPR044122">
    <property type="entry name" value="UPF0261_N"/>
</dbReference>
<evidence type="ECO:0000259" key="2">
    <source>
        <dbReference type="Pfam" id="PF23189"/>
    </source>
</evidence>
<dbReference type="Pfam" id="PF06792">
    <property type="entry name" value="UPF0261"/>
    <property type="match status" value="1"/>
</dbReference>
<feature type="domain" description="UPF0261" evidence="1">
    <location>
        <begin position="4"/>
        <end position="178"/>
    </location>
</feature>
<dbReference type="InterPro" id="IPR051353">
    <property type="entry name" value="Tobamovirus_resist_UPF0261"/>
</dbReference>
<dbReference type="InterPro" id="IPR056778">
    <property type="entry name" value="UPF0261_C"/>
</dbReference>
<dbReference type="EMBL" id="CP067136">
    <property type="protein sequence ID" value="WCR06569.1"/>
    <property type="molecule type" value="Genomic_DNA"/>
</dbReference>
<evidence type="ECO:0000313" key="4">
    <source>
        <dbReference type="Proteomes" id="UP001219349"/>
    </source>
</evidence>
<evidence type="ECO:0000259" key="1">
    <source>
        <dbReference type="Pfam" id="PF06792"/>
    </source>
</evidence>
<reference evidence="3 4" key="1">
    <citation type="submission" date="2021-01" db="EMBL/GenBank/DDBJ databases">
        <title>Biogeographic distribution of Paracoccus.</title>
        <authorList>
            <person name="Hollensteiner J."/>
            <person name="Leineberger J."/>
            <person name="Brinkhoff T."/>
            <person name="Daniel R."/>
        </authorList>
    </citation>
    <scope>NUCLEOTIDE SEQUENCE [LARGE SCALE GENOMIC DNA]</scope>
    <source>
        <strain evidence="3 4">KCTC 22803</strain>
    </source>
</reference>
<gene>
    <name evidence="3" type="ORF">JHX87_13930</name>
</gene>
<dbReference type="Gene3D" id="3.40.50.12030">
    <property type="entry name" value="Uncharacterised protein family UPF0261, NC domain"/>
    <property type="match status" value="1"/>
</dbReference>
<dbReference type="PANTHER" id="PTHR31862:SF1">
    <property type="entry name" value="UPF0261 DOMAIN PROTEIN (AFU_ORTHOLOGUE AFUA_1G10120)"/>
    <property type="match status" value="1"/>
</dbReference>
<dbReference type="PANTHER" id="PTHR31862">
    <property type="entry name" value="UPF0261 DOMAIN PROTEIN (AFU_ORTHOLOGUE AFUA_1G10120)"/>
    <property type="match status" value="1"/>
</dbReference>
<evidence type="ECO:0000313" key="3">
    <source>
        <dbReference type="EMBL" id="WCR06569.1"/>
    </source>
</evidence>
<dbReference type="Pfam" id="PF23189">
    <property type="entry name" value="UPF0261_C"/>
    <property type="match status" value="1"/>
</dbReference>
<dbReference type="CDD" id="cd15488">
    <property type="entry name" value="Tm-1-like"/>
    <property type="match status" value="1"/>
</dbReference>
<dbReference type="NCBIfam" id="NF002676">
    <property type="entry name" value="PRK02399.1-4"/>
    <property type="match status" value="1"/>
</dbReference>
<proteinExistence type="predicted"/>
<dbReference type="PIRSF" id="PIRSF033271">
    <property type="entry name" value="UCP033271"/>
    <property type="match status" value="1"/>
</dbReference>
<organism evidence="3 4">
    <name type="scientific">Paracoccus fistulariae</name>
    <dbReference type="NCBI Taxonomy" id="658446"/>
    <lineage>
        <taxon>Bacteria</taxon>
        <taxon>Pseudomonadati</taxon>
        <taxon>Pseudomonadota</taxon>
        <taxon>Alphaproteobacteria</taxon>
        <taxon>Rhodobacterales</taxon>
        <taxon>Paracoccaceae</taxon>
        <taxon>Paracoccus</taxon>
    </lineage>
</organism>
<name>A0ABY7SHU2_9RHOB</name>
<dbReference type="Gene3D" id="3.40.50.12020">
    <property type="entry name" value="Uncharacterised protein family UPF0261, NN domain"/>
    <property type="match status" value="1"/>
</dbReference>
<dbReference type="Proteomes" id="UP001219349">
    <property type="component" value="Chromosome"/>
</dbReference>
<sequence length="427" mass="45047">MADKTILVIGTYDTKDDELAFLADVIRDQGGKVVTMDVSVLGDPSRPTDYSKHDVAQEGGSSIRAAIDSGDENQAMQIMARGASLLVARLYAQGAFDGLIVLGGTMGTDLALDVTSVLPLGVPKYIVSTVAFSPLIDRTRLAADTQMILWAGGLYGLNSVCKASLSQAAGAVLGAARAVRLPDPDRPLIGMMSLGTSALKYVIPLKPALEARGFEVAVFHATGMGGQAFENLAAQGAFACVFDFCTQELGNHINGSSVSAGPARLTAAGLNGTPQLVAPACYELVDMVGWDSLPEKWVDHPQRPHNRLLVSVVLNEEERRDVAHAHARQLSTAKGPTALLLPRHGLGEWDREGADLHDPAGLAQFFNDLAAALPDNVEAHWIDGHINDAVFADKALEIFDAWCAAGTVTPQSRRPGSSSASRSSSVS</sequence>
<dbReference type="InterPro" id="IPR008322">
    <property type="entry name" value="UPF0261"/>
</dbReference>
<dbReference type="RefSeq" id="WP_271885628.1">
    <property type="nucleotide sequence ID" value="NZ_CP067136.1"/>
</dbReference>
<accession>A0ABY7SHU2</accession>
<keyword evidence="4" id="KW-1185">Reference proteome</keyword>